<name>A0A7R9JYJ6_TIMGE</name>
<gene>
    <name evidence="4" type="ORF">TGEB3V08_LOCUS5668</name>
</gene>
<dbReference type="Pfam" id="PF18198">
    <property type="entry name" value="AAA_lid_11"/>
    <property type="match status" value="1"/>
</dbReference>
<proteinExistence type="predicted"/>
<evidence type="ECO:0000259" key="1">
    <source>
        <dbReference type="Pfam" id="PF03028"/>
    </source>
</evidence>
<dbReference type="GO" id="GO:0008569">
    <property type="term" value="F:minus-end-directed microtubule motor activity"/>
    <property type="evidence" value="ECO:0007669"/>
    <property type="project" value="InterPro"/>
</dbReference>
<dbReference type="AlphaFoldDB" id="A0A7R9JYJ6"/>
<feature type="domain" description="Dynein heavy chain region D6 P-loop" evidence="1">
    <location>
        <begin position="433"/>
        <end position="542"/>
    </location>
</feature>
<dbReference type="InterPro" id="IPR035706">
    <property type="entry name" value="AAA_9"/>
</dbReference>
<sequence length="720" mass="80360">MLAKASLSGDDRVDGDQFLNLPTVHVMCVATLGGHSQFGKVLIIQEVDTVDPILFAVLRGDFIQQGPRKVVQLGDKLIDYNDNFQLFLTTRNSEPDIAPDAAAIVTFVNFTTTLAGLTGQLLACAVRHERPELAKRRAELLQQEEELKLKVDQLQEVVLEELATAQGDILQNKELLSSLNEAKASSAAIYSSLSESSRLQEELRQECDMYRPLAESSSQLFFAIRDLHKVNNMYQFSSSAFTRLFNKALSTEHKGGDTSMAEHQKTLQQLVYQYVSRSLFKADRLSLALHLVHTMHSKHLLENEWQVLTGQAMADVKVDTNKISQSVPGWLSEERAMDVFVLKSALPELYSQLNLDDKTTWSNFSTAGDCEEHFPVQLSHKLTPFQRVLIVQALRPDRLHSSLLHFTAHILGLQDLSPPTLSLKQLMVETLSSEPVLLVISAGADPSEELRALAHSIVGAQRYHEVAMGQSQADAALELITSAAHSGEWVCLKNIHLMTAWLPSLEKELRALDLHDDFRLWLTTEAHPRFPGILAESCLKVTYEAPQGVKKNMLRTYTAWGPDLVPSAPLHARALFALAWFHAVVQERRTFVPQGWAKFYEFSDADLRVSMDILGQLFRAGPARVPWEFVHGLYEGAIYGGHVDNLHDLHVIGSYLREFFNPAVLEQGSQPLSLSFHIPSSASYKVQLLAVLPPSPHLALLPASSQVIFLYHSTIFLSLS</sequence>
<dbReference type="Pfam" id="PF12781">
    <property type="entry name" value="AAA_9"/>
    <property type="match status" value="1"/>
</dbReference>
<dbReference type="PANTHER" id="PTHR45703">
    <property type="entry name" value="DYNEIN HEAVY CHAIN"/>
    <property type="match status" value="1"/>
</dbReference>
<evidence type="ECO:0000259" key="2">
    <source>
        <dbReference type="Pfam" id="PF12781"/>
    </source>
</evidence>
<accession>A0A7R9JYJ6</accession>
<feature type="domain" description="Dynein heavy chain AAA lid" evidence="3">
    <location>
        <begin position="573"/>
        <end position="685"/>
    </location>
</feature>
<dbReference type="GO" id="GO:0030286">
    <property type="term" value="C:dynein complex"/>
    <property type="evidence" value="ECO:0007669"/>
    <property type="project" value="InterPro"/>
</dbReference>
<evidence type="ECO:0008006" key="5">
    <source>
        <dbReference type="Google" id="ProtNLM"/>
    </source>
</evidence>
<dbReference type="Gene3D" id="1.10.8.1220">
    <property type="match status" value="1"/>
</dbReference>
<dbReference type="GO" id="GO:0045505">
    <property type="term" value="F:dynein intermediate chain binding"/>
    <property type="evidence" value="ECO:0007669"/>
    <property type="project" value="InterPro"/>
</dbReference>
<dbReference type="InterPro" id="IPR026983">
    <property type="entry name" value="DHC"/>
</dbReference>
<dbReference type="InterPro" id="IPR041658">
    <property type="entry name" value="AAA_lid_11"/>
</dbReference>
<protein>
    <recommendedName>
        <fullName evidence="5">Dynein heavy chain</fullName>
    </recommendedName>
</protein>
<dbReference type="Gene3D" id="1.10.8.720">
    <property type="entry name" value="Region D6 of dynein motor"/>
    <property type="match status" value="1"/>
</dbReference>
<dbReference type="GO" id="GO:0007018">
    <property type="term" value="P:microtubule-based movement"/>
    <property type="evidence" value="ECO:0007669"/>
    <property type="project" value="InterPro"/>
</dbReference>
<evidence type="ECO:0000313" key="4">
    <source>
        <dbReference type="EMBL" id="CAD7594421.1"/>
    </source>
</evidence>
<dbReference type="InterPro" id="IPR027417">
    <property type="entry name" value="P-loop_NTPase"/>
</dbReference>
<evidence type="ECO:0000259" key="3">
    <source>
        <dbReference type="Pfam" id="PF18198"/>
    </source>
</evidence>
<dbReference type="Gene3D" id="3.40.50.300">
    <property type="entry name" value="P-loop containing nucleotide triphosphate hydrolases"/>
    <property type="match status" value="2"/>
</dbReference>
<dbReference type="EMBL" id="OE841157">
    <property type="protein sequence ID" value="CAD7594421.1"/>
    <property type="molecule type" value="Genomic_DNA"/>
</dbReference>
<organism evidence="4">
    <name type="scientific">Timema genevievae</name>
    <name type="common">Walking stick</name>
    <dbReference type="NCBI Taxonomy" id="629358"/>
    <lineage>
        <taxon>Eukaryota</taxon>
        <taxon>Metazoa</taxon>
        <taxon>Ecdysozoa</taxon>
        <taxon>Arthropoda</taxon>
        <taxon>Hexapoda</taxon>
        <taxon>Insecta</taxon>
        <taxon>Pterygota</taxon>
        <taxon>Neoptera</taxon>
        <taxon>Polyneoptera</taxon>
        <taxon>Phasmatodea</taxon>
        <taxon>Timematodea</taxon>
        <taxon>Timematoidea</taxon>
        <taxon>Timematidae</taxon>
        <taxon>Timema</taxon>
    </lineage>
</organism>
<reference evidence="4" key="1">
    <citation type="submission" date="2020-11" db="EMBL/GenBank/DDBJ databases">
        <authorList>
            <person name="Tran Van P."/>
        </authorList>
    </citation>
    <scope>NUCLEOTIDE SEQUENCE</scope>
</reference>
<dbReference type="PANTHER" id="PTHR45703:SF22">
    <property type="entry name" value="DYNEIN CYTOPLASMIC 2 HEAVY CHAIN 1"/>
    <property type="match status" value="1"/>
</dbReference>
<dbReference type="Pfam" id="PF03028">
    <property type="entry name" value="Dynein_heavy"/>
    <property type="match status" value="1"/>
</dbReference>
<feature type="domain" description="Dynein heavy chain ATP-binding dynein motor region" evidence="2">
    <location>
        <begin position="30"/>
        <end position="189"/>
    </location>
</feature>
<dbReference type="InterPro" id="IPR042219">
    <property type="entry name" value="AAA_lid_11_sf"/>
</dbReference>
<dbReference type="FunFam" id="3.40.50.300:FF:001685">
    <property type="entry name" value="Dynein heavy chain, putative"/>
    <property type="match status" value="1"/>
</dbReference>
<dbReference type="InterPro" id="IPR004273">
    <property type="entry name" value="Dynein_heavy_D6_P-loop"/>
</dbReference>
<dbReference type="Gene3D" id="6.10.140.1060">
    <property type="match status" value="1"/>
</dbReference>
<dbReference type="GO" id="GO:0051959">
    <property type="term" value="F:dynein light intermediate chain binding"/>
    <property type="evidence" value="ECO:0007669"/>
    <property type="project" value="InterPro"/>
</dbReference>